<evidence type="ECO:0000256" key="3">
    <source>
        <dbReference type="ARBA" id="ARBA00023125"/>
    </source>
</evidence>
<organism evidence="6 7">
    <name type="scientific">Brevibacillus parabrevis</name>
    <dbReference type="NCBI Taxonomy" id="54914"/>
    <lineage>
        <taxon>Bacteria</taxon>
        <taxon>Bacillati</taxon>
        <taxon>Bacillota</taxon>
        <taxon>Bacilli</taxon>
        <taxon>Bacillales</taxon>
        <taxon>Paenibacillaceae</taxon>
        <taxon>Brevibacillus</taxon>
    </lineage>
</organism>
<protein>
    <submittedName>
        <fullName evidence="6">LysR family transcriptional regulator</fullName>
    </submittedName>
</protein>
<dbReference type="SUPFAM" id="SSF46785">
    <property type="entry name" value="Winged helix' DNA-binding domain"/>
    <property type="match status" value="1"/>
</dbReference>
<dbReference type="InterPro" id="IPR036390">
    <property type="entry name" value="WH_DNA-bd_sf"/>
</dbReference>
<dbReference type="FunFam" id="1.10.10.10:FF:000001">
    <property type="entry name" value="LysR family transcriptional regulator"/>
    <property type="match status" value="1"/>
</dbReference>
<evidence type="ECO:0000256" key="2">
    <source>
        <dbReference type="ARBA" id="ARBA00023015"/>
    </source>
</evidence>
<evidence type="ECO:0000259" key="5">
    <source>
        <dbReference type="PROSITE" id="PS50931"/>
    </source>
</evidence>
<keyword evidence="7" id="KW-1185">Reference proteome</keyword>
<keyword evidence="3" id="KW-0238">DNA-binding</keyword>
<accession>A0A4Y3PTB7</accession>
<dbReference type="SUPFAM" id="SSF53850">
    <property type="entry name" value="Periplasmic binding protein-like II"/>
    <property type="match status" value="1"/>
</dbReference>
<reference evidence="6 7" key="1">
    <citation type="submission" date="2019-06" db="EMBL/GenBank/DDBJ databases">
        <title>Whole genome shotgun sequence of Brevibacillus parabrevis NBRC 12334.</title>
        <authorList>
            <person name="Hosoyama A."/>
            <person name="Uohara A."/>
            <person name="Ohji S."/>
            <person name="Ichikawa N."/>
        </authorList>
    </citation>
    <scope>NUCLEOTIDE SEQUENCE [LARGE SCALE GENOMIC DNA]</scope>
    <source>
        <strain evidence="6 7">NBRC 12334</strain>
    </source>
</reference>
<comment type="similarity">
    <text evidence="1">Belongs to the LysR transcriptional regulatory family.</text>
</comment>
<sequence length="297" mass="33238">MVQGMELRNLKTFQVVAEHLNLTKAAELLGYSQPTITLQIQALERELGHPLLNRVGKRTFLTPAGKLVKQHTDQLFSVLLRMEEGLNHLHLPVGPLVVAAPEFYCTQYMPQMLKAYVETHPQVNLQVISCTSQEALKKIRAHAADIGIIAGTSTQQGIYSMVVDLEEFALVAAPDMVQGRSMTETLTQFPFLSYQEGCNLDGFITECLLEISYVPPSVIKCSSEETIKRSVLNQTGVALLSTALVEGELRTGELVELYRFSKKAETSLVCLERRRDEPAIQTFMELVKDVWLSVREE</sequence>
<gene>
    <name evidence="6" type="ORF">BPA01_42080</name>
</gene>
<dbReference type="GO" id="GO:0003700">
    <property type="term" value="F:DNA-binding transcription factor activity"/>
    <property type="evidence" value="ECO:0007669"/>
    <property type="project" value="InterPro"/>
</dbReference>
<evidence type="ECO:0000256" key="1">
    <source>
        <dbReference type="ARBA" id="ARBA00009437"/>
    </source>
</evidence>
<dbReference type="InterPro" id="IPR000847">
    <property type="entry name" value="LysR_HTH_N"/>
</dbReference>
<dbReference type="CDD" id="cd05466">
    <property type="entry name" value="PBP2_LTTR_substrate"/>
    <property type="match status" value="1"/>
</dbReference>
<dbReference type="Pfam" id="PF00126">
    <property type="entry name" value="HTH_1"/>
    <property type="match status" value="1"/>
</dbReference>
<name>A0A4Y3PTB7_BREPA</name>
<dbReference type="PANTHER" id="PTHR30126">
    <property type="entry name" value="HTH-TYPE TRANSCRIPTIONAL REGULATOR"/>
    <property type="match status" value="1"/>
</dbReference>
<dbReference type="PROSITE" id="PS50931">
    <property type="entry name" value="HTH_LYSR"/>
    <property type="match status" value="1"/>
</dbReference>
<dbReference type="GO" id="GO:0000976">
    <property type="term" value="F:transcription cis-regulatory region binding"/>
    <property type="evidence" value="ECO:0007669"/>
    <property type="project" value="TreeGrafter"/>
</dbReference>
<feature type="domain" description="HTH lysR-type" evidence="5">
    <location>
        <begin position="5"/>
        <end position="62"/>
    </location>
</feature>
<dbReference type="Gene3D" id="1.10.10.10">
    <property type="entry name" value="Winged helix-like DNA-binding domain superfamily/Winged helix DNA-binding domain"/>
    <property type="match status" value="1"/>
</dbReference>
<keyword evidence="4" id="KW-0804">Transcription</keyword>
<dbReference type="AlphaFoldDB" id="A0A4Y3PTB7"/>
<comment type="caution">
    <text evidence="6">The sequence shown here is derived from an EMBL/GenBank/DDBJ whole genome shotgun (WGS) entry which is preliminary data.</text>
</comment>
<proteinExistence type="inferred from homology"/>
<dbReference type="PANTHER" id="PTHR30126:SF40">
    <property type="entry name" value="HTH-TYPE TRANSCRIPTIONAL REGULATOR GLTR"/>
    <property type="match status" value="1"/>
</dbReference>
<evidence type="ECO:0000313" key="7">
    <source>
        <dbReference type="Proteomes" id="UP000316882"/>
    </source>
</evidence>
<keyword evidence="2" id="KW-0805">Transcription regulation</keyword>
<evidence type="ECO:0000256" key="4">
    <source>
        <dbReference type="ARBA" id="ARBA00023163"/>
    </source>
</evidence>
<dbReference type="InterPro" id="IPR036388">
    <property type="entry name" value="WH-like_DNA-bd_sf"/>
</dbReference>
<dbReference type="Pfam" id="PF03466">
    <property type="entry name" value="LysR_substrate"/>
    <property type="match status" value="1"/>
</dbReference>
<evidence type="ECO:0000313" key="6">
    <source>
        <dbReference type="EMBL" id="GEB34628.1"/>
    </source>
</evidence>
<dbReference type="EMBL" id="BJMH01000025">
    <property type="protein sequence ID" value="GEB34628.1"/>
    <property type="molecule type" value="Genomic_DNA"/>
</dbReference>
<dbReference type="InterPro" id="IPR005119">
    <property type="entry name" value="LysR_subst-bd"/>
</dbReference>
<dbReference type="Gene3D" id="3.40.190.290">
    <property type="match status" value="1"/>
</dbReference>
<dbReference type="PRINTS" id="PR00039">
    <property type="entry name" value="HTHLYSR"/>
</dbReference>
<dbReference type="Proteomes" id="UP000316882">
    <property type="component" value="Unassembled WGS sequence"/>
</dbReference>